<feature type="compositionally biased region" description="Basic and acidic residues" evidence="1">
    <location>
        <begin position="176"/>
        <end position="190"/>
    </location>
</feature>
<dbReference type="EMBL" id="KI545856">
    <property type="protein sequence ID" value="EST08834.1"/>
    <property type="molecule type" value="Genomic_DNA"/>
</dbReference>
<dbReference type="OrthoDB" id="18529at2759"/>
<name>V5F0Q8_KALBG</name>
<dbReference type="InterPro" id="IPR040922">
    <property type="entry name" value="Ribosomal_mL59_dom"/>
</dbReference>
<dbReference type="GeneID" id="27417363"/>
<evidence type="ECO:0000313" key="3">
    <source>
        <dbReference type="EMBL" id="EST08834.1"/>
    </source>
</evidence>
<dbReference type="RefSeq" id="XP_016293823.1">
    <property type="nucleotide sequence ID" value="XM_016434756.1"/>
</dbReference>
<feature type="region of interest" description="Disordered" evidence="1">
    <location>
        <begin position="175"/>
        <end position="194"/>
    </location>
</feature>
<evidence type="ECO:0000313" key="4">
    <source>
        <dbReference type="Proteomes" id="UP000019377"/>
    </source>
</evidence>
<reference evidence="4" key="1">
    <citation type="journal article" date="2013" name="Genome Announc.">
        <title>Draft genome sequence of Pseudozyma brasiliensis sp. nov. strain GHG001, a high producer of endo-1,4-xylanase isolated from an insect pest of sugarcane.</title>
        <authorList>
            <person name="Oliveira J.V.D.C."/>
            <person name="dos Santos R.A.C."/>
            <person name="Borges T.A."/>
            <person name="Riano-Pachon D.M."/>
            <person name="Goldman G.H."/>
        </authorList>
    </citation>
    <scope>NUCLEOTIDE SEQUENCE [LARGE SCALE GENOMIC DNA]</scope>
    <source>
        <strain evidence="4">GHG001</strain>
    </source>
</reference>
<dbReference type="STRING" id="1365824.V5F0Q8"/>
<dbReference type="Pfam" id="PF18126">
    <property type="entry name" value="Mitoc_mL59"/>
    <property type="match status" value="1"/>
</dbReference>
<protein>
    <recommendedName>
        <fullName evidence="2">Large ribosomal subunit protein mL59 domain-containing protein</fullName>
    </recommendedName>
</protein>
<keyword evidence="4" id="KW-1185">Reference proteome</keyword>
<gene>
    <name evidence="3" type="ORF">PSEUBRA_SCAF14g01570</name>
</gene>
<evidence type="ECO:0000256" key="1">
    <source>
        <dbReference type="SAM" id="MobiDB-lite"/>
    </source>
</evidence>
<sequence>MALNPTLARTAAKHNSAYGSVLDRFLVTHPPAVAKPSRPSRTPNPSSSSSVFEPTKSATTGCWAPPKYSLRRQAALVKEAALTGQLSSLPDGPRTARVTSRLQRLAAAHALEETASQYQFKPRTELVLSKPTRLGERAVKHSHRIPSAERQAALAAAKELVKEVGPYAGRAKVFKGSREDRGKHRRDEAVQGKLDGMKQVVRDWQEGLNEARGKAKPGLPF</sequence>
<feature type="compositionally biased region" description="Low complexity" evidence="1">
    <location>
        <begin position="36"/>
        <end position="50"/>
    </location>
</feature>
<dbReference type="GO" id="GO:0003735">
    <property type="term" value="F:structural constituent of ribosome"/>
    <property type="evidence" value="ECO:0007669"/>
    <property type="project" value="InterPro"/>
</dbReference>
<dbReference type="HOGENOM" id="CLU_1251140_0_0_1"/>
<dbReference type="Proteomes" id="UP000019377">
    <property type="component" value="Unassembled WGS sequence"/>
</dbReference>
<dbReference type="AlphaFoldDB" id="V5F0Q8"/>
<dbReference type="GO" id="GO:0005762">
    <property type="term" value="C:mitochondrial large ribosomal subunit"/>
    <property type="evidence" value="ECO:0007669"/>
    <property type="project" value="InterPro"/>
</dbReference>
<feature type="region of interest" description="Disordered" evidence="1">
    <location>
        <begin position="30"/>
        <end position="58"/>
    </location>
</feature>
<organism evidence="3 4">
    <name type="scientific">Kalmanozyma brasiliensis (strain GHG001)</name>
    <name type="common">Yeast</name>
    <name type="synonym">Pseudozyma brasiliensis</name>
    <dbReference type="NCBI Taxonomy" id="1365824"/>
    <lineage>
        <taxon>Eukaryota</taxon>
        <taxon>Fungi</taxon>
        <taxon>Dikarya</taxon>
        <taxon>Basidiomycota</taxon>
        <taxon>Ustilaginomycotina</taxon>
        <taxon>Ustilaginomycetes</taxon>
        <taxon>Ustilaginales</taxon>
        <taxon>Ustilaginaceae</taxon>
        <taxon>Kalmanozyma</taxon>
    </lineage>
</organism>
<feature type="domain" description="Large ribosomal subunit protein mL59" evidence="2">
    <location>
        <begin position="22"/>
        <end position="206"/>
    </location>
</feature>
<dbReference type="PANTHER" id="PTHR28041">
    <property type="entry name" value="54S RIBOSOMAL PROTEIN L25, MITOCHONDRIAL"/>
    <property type="match status" value="1"/>
</dbReference>
<dbReference type="OMA" id="CWAPPKY"/>
<accession>V5F0Q8</accession>
<dbReference type="InterPro" id="IPR037507">
    <property type="entry name" value="Ribosomal_mL59"/>
</dbReference>
<dbReference type="eggNOG" id="ENOG502SQV6">
    <property type="taxonomic scope" value="Eukaryota"/>
</dbReference>
<proteinExistence type="predicted"/>
<evidence type="ECO:0000259" key="2">
    <source>
        <dbReference type="Pfam" id="PF18126"/>
    </source>
</evidence>
<dbReference type="PANTHER" id="PTHR28041:SF1">
    <property type="entry name" value="LARGE RIBOSOMAL SUBUNIT PROTEIN ML59"/>
    <property type="match status" value="1"/>
</dbReference>